<dbReference type="AlphaFoldDB" id="A0A948TGU9"/>
<dbReference type="PANTHER" id="PTHR43639">
    <property type="entry name" value="OXIDOREDUCTASE, SHORT-CHAIN DEHYDROGENASE/REDUCTASE FAMILY (AFU_ORTHOLOGUE AFUA_5G02870)"/>
    <property type="match status" value="1"/>
</dbReference>
<gene>
    <name evidence="3" type="ORF">H9847_07120</name>
</gene>
<reference evidence="3" key="2">
    <citation type="submission" date="2021-04" db="EMBL/GenBank/DDBJ databases">
        <authorList>
            <person name="Gilroy R."/>
        </authorList>
    </citation>
    <scope>NUCLEOTIDE SEQUENCE</scope>
    <source>
        <strain evidence="3">378</strain>
    </source>
</reference>
<evidence type="ECO:0000256" key="1">
    <source>
        <dbReference type="ARBA" id="ARBA00006484"/>
    </source>
</evidence>
<reference evidence="3" key="1">
    <citation type="journal article" date="2021" name="PeerJ">
        <title>Extensive microbial diversity within the chicken gut microbiome revealed by metagenomics and culture.</title>
        <authorList>
            <person name="Gilroy R."/>
            <person name="Ravi A."/>
            <person name="Getino M."/>
            <person name="Pursley I."/>
            <person name="Horton D.L."/>
            <person name="Alikhan N.F."/>
            <person name="Baker D."/>
            <person name="Gharbi K."/>
            <person name="Hall N."/>
            <person name="Watson M."/>
            <person name="Adriaenssens E.M."/>
            <person name="Foster-Nyarko E."/>
            <person name="Jarju S."/>
            <person name="Secka A."/>
            <person name="Antonio M."/>
            <person name="Oren A."/>
            <person name="Chaudhuri R.R."/>
            <person name="La Ragione R."/>
            <person name="Hildebrand F."/>
            <person name="Pallen M.J."/>
        </authorList>
    </citation>
    <scope>NUCLEOTIDE SEQUENCE</scope>
    <source>
        <strain evidence="3">378</strain>
    </source>
</reference>
<dbReference type="InterPro" id="IPR036291">
    <property type="entry name" value="NAD(P)-bd_dom_sf"/>
</dbReference>
<dbReference type="SUPFAM" id="SSF51735">
    <property type="entry name" value="NAD(P)-binding Rossmann-fold domains"/>
    <property type="match status" value="1"/>
</dbReference>
<dbReference type="CDD" id="cd05233">
    <property type="entry name" value="SDR_c"/>
    <property type="match status" value="1"/>
</dbReference>
<evidence type="ECO:0000313" key="3">
    <source>
        <dbReference type="EMBL" id="MBU3844621.1"/>
    </source>
</evidence>
<dbReference type="GO" id="GO:0016491">
    <property type="term" value="F:oxidoreductase activity"/>
    <property type="evidence" value="ECO:0007669"/>
    <property type="project" value="UniProtKB-KW"/>
</dbReference>
<keyword evidence="2" id="KW-0560">Oxidoreductase</keyword>
<sequence>MATALITGASSGMGQATALNLAPSYDLLLCGRNLERLEQTKAQCLALRPSCVVSLWCYDLTQTEQLESALKDFLTSWRAEHNDAVVSKFVHCAGGGKMKHLHLVTESDFLSCYKLHCVSAGLIIKTLCSRFNQRALDAAVLLTSHNSMRAVQGYSFYQASKAAAETMARCLAIELAPQVRVNVVKPGLVQTPLAKEIFDNPEILASYQERSPSGITQPQDVAQVVAFLLSEQAHMITGEAITVDGGTAIDGSIRMHLRK</sequence>
<comment type="caution">
    <text evidence="3">The sequence shown here is derived from an EMBL/GenBank/DDBJ whole genome shotgun (WGS) entry which is preliminary data.</text>
</comment>
<comment type="similarity">
    <text evidence="1">Belongs to the short-chain dehydrogenases/reductases (SDR) family.</text>
</comment>
<protein>
    <submittedName>
        <fullName evidence="3">SDR family oxidoreductase</fullName>
    </submittedName>
</protein>
<dbReference type="PRINTS" id="PR00081">
    <property type="entry name" value="GDHRDH"/>
</dbReference>
<accession>A0A948TGU9</accession>
<dbReference type="Pfam" id="PF13561">
    <property type="entry name" value="adh_short_C2"/>
    <property type="match status" value="1"/>
</dbReference>
<organism evidence="3 4">
    <name type="scientific">Candidatus Anaerobiospirillum pullicola</name>
    <dbReference type="NCBI Taxonomy" id="2838451"/>
    <lineage>
        <taxon>Bacteria</taxon>
        <taxon>Pseudomonadati</taxon>
        <taxon>Pseudomonadota</taxon>
        <taxon>Gammaproteobacteria</taxon>
        <taxon>Aeromonadales</taxon>
        <taxon>Succinivibrionaceae</taxon>
        <taxon>Anaerobiospirillum</taxon>
    </lineage>
</organism>
<dbReference type="EMBL" id="JAHLFE010000143">
    <property type="protein sequence ID" value="MBU3844621.1"/>
    <property type="molecule type" value="Genomic_DNA"/>
</dbReference>
<evidence type="ECO:0000313" key="4">
    <source>
        <dbReference type="Proteomes" id="UP000733611"/>
    </source>
</evidence>
<dbReference type="Gene3D" id="3.40.50.720">
    <property type="entry name" value="NAD(P)-binding Rossmann-like Domain"/>
    <property type="match status" value="1"/>
</dbReference>
<proteinExistence type="inferred from homology"/>
<name>A0A948TGU9_9GAMM</name>
<evidence type="ECO:0000256" key="2">
    <source>
        <dbReference type="ARBA" id="ARBA00023002"/>
    </source>
</evidence>
<dbReference type="PANTHER" id="PTHR43639:SF1">
    <property type="entry name" value="SHORT-CHAIN DEHYDROGENASE_REDUCTASE FAMILY PROTEIN"/>
    <property type="match status" value="1"/>
</dbReference>
<dbReference type="InterPro" id="IPR002347">
    <property type="entry name" value="SDR_fam"/>
</dbReference>
<dbReference type="Proteomes" id="UP000733611">
    <property type="component" value="Unassembled WGS sequence"/>
</dbReference>